<dbReference type="SMART" id="SM00345">
    <property type="entry name" value="HTH_GNTR"/>
    <property type="match status" value="1"/>
</dbReference>
<dbReference type="GO" id="GO:0003700">
    <property type="term" value="F:DNA-binding transcription factor activity"/>
    <property type="evidence" value="ECO:0007669"/>
    <property type="project" value="InterPro"/>
</dbReference>
<protein>
    <submittedName>
        <fullName evidence="5">GntR family transcriptional regulator</fullName>
    </submittedName>
</protein>
<feature type="domain" description="HTH gntR-type" evidence="4">
    <location>
        <begin position="14"/>
        <end position="81"/>
    </location>
</feature>
<dbReference type="Pfam" id="PF00392">
    <property type="entry name" value="GntR"/>
    <property type="match status" value="1"/>
</dbReference>
<keyword evidence="1" id="KW-0805">Transcription regulation</keyword>
<dbReference type="Proteomes" id="UP000028542">
    <property type="component" value="Unassembled WGS sequence"/>
</dbReference>
<gene>
    <name evidence="5" type="ORF">IO99_12090</name>
</gene>
<dbReference type="RefSeq" id="WP_035133567.1">
    <property type="nucleotide sequence ID" value="NZ_JPMD01000028.1"/>
</dbReference>
<dbReference type="InterPro" id="IPR000524">
    <property type="entry name" value="Tscrpt_reg_HTH_GntR"/>
</dbReference>
<dbReference type="InterPro" id="IPR011711">
    <property type="entry name" value="GntR_C"/>
</dbReference>
<keyword evidence="3" id="KW-0804">Transcription</keyword>
<comment type="caution">
    <text evidence="5">The sequence shown here is derived from an EMBL/GenBank/DDBJ whole genome shotgun (WGS) entry which is preliminary data.</text>
</comment>
<evidence type="ECO:0000313" key="5">
    <source>
        <dbReference type="EMBL" id="KEZ85872.1"/>
    </source>
</evidence>
<accession>A0A084JA88</accession>
<sequence>MSSILKNLDDGKEKSIREIVLKELRTAIFTGDINPGDRLIENNIATAMGVSRTPVREALRQLESEGLAVNIPRKGTIVKGICIEDAIEIYDIREVLEGLAVRGACMHISRIEIRELREIIENMKKLIDTNEEKEYVEVHNRFNKIILDACNNKRLISQMEYIYEYLQSLRKISLMTKERKLDALKEHIEIVDAIEVGDEQLAEERARAHVTCAKKSFQNAVVK</sequence>
<dbReference type="Gene3D" id="1.20.120.530">
    <property type="entry name" value="GntR ligand-binding domain-like"/>
    <property type="match status" value="1"/>
</dbReference>
<dbReference type="CDD" id="cd07377">
    <property type="entry name" value="WHTH_GntR"/>
    <property type="match status" value="1"/>
</dbReference>
<dbReference type="eggNOG" id="COG1802">
    <property type="taxonomic scope" value="Bacteria"/>
</dbReference>
<dbReference type="InterPro" id="IPR036390">
    <property type="entry name" value="WH_DNA-bd_sf"/>
</dbReference>
<dbReference type="PROSITE" id="PS50949">
    <property type="entry name" value="HTH_GNTR"/>
    <property type="match status" value="1"/>
</dbReference>
<dbReference type="SMART" id="SM00895">
    <property type="entry name" value="FCD"/>
    <property type="match status" value="1"/>
</dbReference>
<keyword evidence="6" id="KW-1185">Reference proteome</keyword>
<dbReference type="SUPFAM" id="SSF48008">
    <property type="entry name" value="GntR ligand-binding domain-like"/>
    <property type="match status" value="1"/>
</dbReference>
<dbReference type="AlphaFoldDB" id="A0A084JA88"/>
<dbReference type="Pfam" id="PF07729">
    <property type="entry name" value="FCD"/>
    <property type="match status" value="1"/>
</dbReference>
<dbReference type="Gene3D" id="1.10.10.10">
    <property type="entry name" value="Winged helix-like DNA-binding domain superfamily/Winged helix DNA-binding domain"/>
    <property type="match status" value="1"/>
</dbReference>
<dbReference type="STRING" id="318464.IO99_12090"/>
<reference evidence="5 6" key="1">
    <citation type="submission" date="2014-07" db="EMBL/GenBank/DDBJ databases">
        <title>Draft genome of Clostridium sulfidigenes 113A isolated from sediments associated with methane hydrate from Krishna Godavari basin.</title>
        <authorList>
            <person name="Honkalas V.S."/>
            <person name="Dabir A.P."/>
            <person name="Arora P."/>
            <person name="Dhakephalkar P.K."/>
        </authorList>
    </citation>
    <scope>NUCLEOTIDE SEQUENCE [LARGE SCALE GENOMIC DNA]</scope>
    <source>
        <strain evidence="5 6">113A</strain>
    </source>
</reference>
<dbReference type="PANTHER" id="PTHR43537">
    <property type="entry name" value="TRANSCRIPTIONAL REGULATOR, GNTR FAMILY"/>
    <property type="match status" value="1"/>
</dbReference>
<proteinExistence type="predicted"/>
<evidence type="ECO:0000259" key="4">
    <source>
        <dbReference type="PROSITE" id="PS50949"/>
    </source>
</evidence>
<evidence type="ECO:0000313" key="6">
    <source>
        <dbReference type="Proteomes" id="UP000028542"/>
    </source>
</evidence>
<evidence type="ECO:0000256" key="2">
    <source>
        <dbReference type="ARBA" id="ARBA00023125"/>
    </source>
</evidence>
<dbReference type="PRINTS" id="PR00035">
    <property type="entry name" value="HTHGNTR"/>
</dbReference>
<evidence type="ECO:0000256" key="3">
    <source>
        <dbReference type="ARBA" id="ARBA00023163"/>
    </source>
</evidence>
<dbReference type="SUPFAM" id="SSF46785">
    <property type="entry name" value="Winged helix' DNA-binding domain"/>
    <property type="match status" value="1"/>
</dbReference>
<dbReference type="InterPro" id="IPR036388">
    <property type="entry name" value="WH-like_DNA-bd_sf"/>
</dbReference>
<keyword evidence="2" id="KW-0238">DNA-binding</keyword>
<name>A0A084JA88_9CLOT</name>
<dbReference type="EMBL" id="JPMD01000028">
    <property type="protein sequence ID" value="KEZ85872.1"/>
    <property type="molecule type" value="Genomic_DNA"/>
</dbReference>
<evidence type="ECO:0000256" key="1">
    <source>
        <dbReference type="ARBA" id="ARBA00023015"/>
    </source>
</evidence>
<organism evidence="5 6">
    <name type="scientific">Clostridium sulfidigenes</name>
    <dbReference type="NCBI Taxonomy" id="318464"/>
    <lineage>
        <taxon>Bacteria</taxon>
        <taxon>Bacillati</taxon>
        <taxon>Bacillota</taxon>
        <taxon>Clostridia</taxon>
        <taxon>Eubacteriales</taxon>
        <taxon>Clostridiaceae</taxon>
        <taxon>Clostridium</taxon>
    </lineage>
</organism>
<dbReference type="InterPro" id="IPR008920">
    <property type="entry name" value="TF_FadR/GntR_C"/>
</dbReference>
<dbReference type="GO" id="GO:0003677">
    <property type="term" value="F:DNA binding"/>
    <property type="evidence" value="ECO:0007669"/>
    <property type="project" value="UniProtKB-KW"/>
</dbReference>
<dbReference type="PANTHER" id="PTHR43537:SF24">
    <property type="entry name" value="GLUCONATE OPERON TRANSCRIPTIONAL REPRESSOR"/>
    <property type="match status" value="1"/>
</dbReference>